<dbReference type="PANTHER" id="PTHR10584">
    <property type="entry name" value="SUGAR KINASE"/>
    <property type="match status" value="1"/>
</dbReference>
<dbReference type="AlphaFoldDB" id="A0A1F6E272"/>
<comment type="caution">
    <text evidence="4">The sequence shown here is derived from an EMBL/GenBank/DDBJ whole genome shotgun (WGS) entry which is preliminary data.</text>
</comment>
<keyword evidence="1" id="KW-0808">Transferase</keyword>
<dbReference type="Pfam" id="PF00294">
    <property type="entry name" value="PfkB"/>
    <property type="match status" value="1"/>
</dbReference>
<gene>
    <name evidence="4" type="ORF">A3C95_00065</name>
</gene>
<protein>
    <recommendedName>
        <fullName evidence="3">Carbohydrate kinase PfkB domain-containing protein</fullName>
    </recommendedName>
</protein>
<evidence type="ECO:0000313" key="4">
    <source>
        <dbReference type="EMBL" id="OGG67726.1"/>
    </source>
</evidence>
<dbReference type="PANTHER" id="PTHR10584:SF166">
    <property type="entry name" value="RIBOKINASE"/>
    <property type="match status" value="1"/>
</dbReference>
<dbReference type="SUPFAM" id="SSF53613">
    <property type="entry name" value="Ribokinase-like"/>
    <property type="match status" value="1"/>
</dbReference>
<dbReference type="InterPro" id="IPR011611">
    <property type="entry name" value="PfkB_dom"/>
</dbReference>
<dbReference type="Proteomes" id="UP000177107">
    <property type="component" value="Unassembled WGS sequence"/>
</dbReference>
<reference evidence="4 5" key="1">
    <citation type="journal article" date="2016" name="Nat. Commun.">
        <title>Thousands of microbial genomes shed light on interconnected biogeochemical processes in an aquifer system.</title>
        <authorList>
            <person name="Anantharaman K."/>
            <person name="Brown C.T."/>
            <person name="Hug L.A."/>
            <person name="Sharon I."/>
            <person name="Castelle C.J."/>
            <person name="Probst A.J."/>
            <person name="Thomas B.C."/>
            <person name="Singh A."/>
            <person name="Wilkins M.J."/>
            <person name="Karaoz U."/>
            <person name="Brodie E.L."/>
            <person name="Williams K.H."/>
            <person name="Hubbard S.S."/>
            <person name="Banfield J.F."/>
        </authorList>
    </citation>
    <scope>NUCLEOTIDE SEQUENCE [LARGE SCALE GENOMIC DNA]</scope>
</reference>
<proteinExistence type="predicted"/>
<evidence type="ECO:0000256" key="2">
    <source>
        <dbReference type="ARBA" id="ARBA00022777"/>
    </source>
</evidence>
<accession>A0A1F6E272</accession>
<feature type="domain" description="Carbohydrate kinase PfkB" evidence="3">
    <location>
        <begin position="52"/>
        <end position="304"/>
    </location>
</feature>
<dbReference type="InterPro" id="IPR029056">
    <property type="entry name" value="Ribokinase-like"/>
</dbReference>
<sequence>MDVLAIGDTVVDTFVRLKDAEVHCDVNREHCTISMRFGDKIPFESATVVPAVGNAANAAVATARLGLSSALLSWLGKDRSGEDCLTALKKEKVDTSLVTTVGGKMTNSHYVLWYGAERTILIKHEAFDCALPSPLPVPRAVYLSSLSEHCAQLHDDIVDWLIEKPKMLLAFQPGTFQIAMGLKRLEKVYRRADIFFANKEEYQRILGTAEENPKKLMELMHDKGPKTCVLTDGPKGAYSFDGMKAYHIPSYPDPKPPYERTGAGDAFASTVVAALLLGKSLPEALAWGPINSMSVVQYIGAQRGLLSREMLEGYLAMAPKEYRATPL</sequence>
<organism evidence="4 5">
    <name type="scientific">Candidatus Kaiserbacteria bacterium RIFCSPHIGHO2_02_FULL_56_30</name>
    <dbReference type="NCBI Taxonomy" id="1798499"/>
    <lineage>
        <taxon>Bacteria</taxon>
        <taxon>Candidatus Kaiseribacteriota</taxon>
    </lineage>
</organism>
<evidence type="ECO:0000256" key="1">
    <source>
        <dbReference type="ARBA" id="ARBA00022679"/>
    </source>
</evidence>
<dbReference type="Gene3D" id="3.40.1190.20">
    <property type="match status" value="1"/>
</dbReference>
<dbReference type="GO" id="GO:0016301">
    <property type="term" value="F:kinase activity"/>
    <property type="evidence" value="ECO:0007669"/>
    <property type="project" value="UniProtKB-KW"/>
</dbReference>
<evidence type="ECO:0000313" key="5">
    <source>
        <dbReference type="Proteomes" id="UP000177107"/>
    </source>
</evidence>
<evidence type="ECO:0000259" key="3">
    <source>
        <dbReference type="Pfam" id="PF00294"/>
    </source>
</evidence>
<dbReference type="EMBL" id="MFLM01000027">
    <property type="protein sequence ID" value="OGG67726.1"/>
    <property type="molecule type" value="Genomic_DNA"/>
</dbReference>
<name>A0A1F6E272_9BACT</name>
<keyword evidence="2" id="KW-0418">Kinase</keyword>
<dbReference type="STRING" id="1798499.A3C95_00065"/>